<name>A0A1G6XF68_9PROT</name>
<dbReference type="SMART" id="SM01008">
    <property type="entry name" value="Ald_Xan_dh_C"/>
    <property type="match status" value="1"/>
</dbReference>
<dbReference type="Gene3D" id="3.30.365.10">
    <property type="entry name" value="Aldehyde oxidase/xanthine dehydrogenase, molybdopterin binding domain"/>
    <property type="match status" value="4"/>
</dbReference>
<dbReference type="InterPro" id="IPR036856">
    <property type="entry name" value="Ald_Oxase/Xan_DH_a/b_sf"/>
</dbReference>
<accession>A0A1G6XF68</accession>
<dbReference type="InterPro" id="IPR037165">
    <property type="entry name" value="AldOxase/xan_DH_Mopterin-bd_sf"/>
</dbReference>
<dbReference type="SUPFAM" id="SSF54665">
    <property type="entry name" value="CO dehydrogenase molybdoprotein N-domain-like"/>
    <property type="match status" value="1"/>
</dbReference>
<dbReference type="STRING" id="69960.SAMN05421720_101455"/>
<sequence length="737" mass="77991">MTRVFERPTSSPLHPSRRTVLKVMAGAGAGLTLGITLPQARAQDASPSADDSDTFAPNAFVRVLPDNTVTVLIKHLEMGQGVFTGLTTLVAEEMDTAWEQMRPEHSPADAKLYNNLHWGPVQGTGGSSSLANAFEQMRRAGAVARILLVQAAADAWGVPAGEIETRDGLLRHAASGREATFGAMAERAAVLKAPDPASVTLKSSEDFRLIGRDHLSRPDSAKKVRGQTTYAADVRLPGMLSALVRRPSRFGAVPGRIDGEAALAMSGVRAVLPLPHGVAVVAESHWQAVKAREAIKIEWDESGAVKTGSKALLEQYRDLGGTSGTTFRSDGDALAALAEPESQVIEAVYDVPFAAHAPMEPLSAGAMMTDTGIEVWAGAQSPTFDVLNIAAAARLKPDQVRLRIIQAGGSFGRRASPNSDSLVEVAAIARGLADQGIEAPVTLTWTREDDIRGGYYRPMAVHAVAGALTQDGQPSAWRHRVVTQSLLKNTPFAATLIEDGIDRTSVEGVIDLPYAIANVKGELHSPEPGIPGLWWRSVGHSHTAFAVESFIDEMAHAAGADPLVMRRDLLQDHPRLLNVLNVAAKEAGWGLPQQEGQGQGLAVHTSFNTHVAHVAEVTVKDGAIRVDRLICAVDCGLPVNPDVIRAQIAGGSIFGLSAALRGRVTLDDTGLVSQSNFHDYEIIRMGGAPEIEVHIVPSTEPPTGVGEPGVPTVAPAVANAVFAATGKRLRSLPLRLG</sequence>
<dbReference type="GO" id="GO:0016491">
    <property type="term" value="F:oxidoreductase activity"/>
    <property type="evidence" value="ECO:0007669"/>
    <property type="project" value="InterPro"/>
</dbReference>
<dbReference type="PANTHER" id="PTHR47495:SF2">
    <property type="entry name" value="ALDEHYDE DEHYDROGENASE"/>
    <property type="match status" value="1"/>
</dbReference>
<dbReference type="InterPro" id="IPR046867">
    <property type="entry name" value="AldOxase/xan_DH_MoCoBD2"/>
</dbReference>
<dbReference type="SUPFAM" id="SSF56003">
    <property type="entry name" value="Molybdenum cofactor-binding domain"/>
    <property type="match status" value="2"/>
</dbReference>
<keyword evidence="3" id="KW-1185">Reference proteome</keyword>
<dbReference type="EMBL" id="FNAP01000001">
    <property type="protein sequence ID" value="SDD75965.1"/>
    <property type="molecule type" value="Genomic_DNA"/>
</dbReference>
<organism evidence="2 3">
    <name type="scientific">Rhodospira trueperi</name>
    <dbReference type="NCBI Taxonomy" id="69960"/>
    <lineage>
        <taxon>Bacteria</taxon>
        <taxon>Pseudomonadati</taxon>
        <taxon>Pseudomonadota</taxon>
        <taxon>Alphaproteobacteria</taxon>
        <taxon>Rhodospirillales</taxon>
        <taxon>Rhodospirillaceae</taxon>
        <taxon>Rhodospira</taxon>
    </lineage>
</organism>
<evidence type="ECO:0000259" key="1">
    <source>
        <dbReference type="SMART" id="SM01008"/>
    </source>
</evidence>
<dbReference type="InterPro" id="IPR008274">
    <property type="entry name" value="AldOxase/xan_DH_MoCoBD1"/>
</dbReference>
<reference evidence="2 3" key="1">
    <citation type="submission" date="2016-10" db="EMBL/GenBank/DDBJ databases">
        <authorList>
            <person name="de Groot N.N."/>
        </authorList>
    </citation>
    <scope>NUCLEOTIDE SEQUENCE [LARGE SCALE GENOMIC DNA]</scope>
    <source>
        <strain evidence="2 3">ATCC 700224</strain>
    </source>
</reference>
<protein>
    <submittedName>
        <fullName evidence="2">Isoquinoline 1-oxidoreductase, beta subunit</fullName>
    </submittedName>
</protein>
<dbReference type="Proteomes" id="UP000199412">
    <property type="component" value="Unassembled WGS sequence"/>
</dbReference>
<dbReference type="PIRSF" id="PIRSF036389">
    <property type="entry name" value="IOR_B"/>
    <property type="match status" value="1"/>
</dbReference>
<evidence type="ECO:0000313" key="3">
    <source>
        <dbReference type="Proteomes" id="UP000199412"/>
    </source>
</evidence>
<evidence type="ECO:0000313" key="2">
    <source>
        <dbReference type="EMBL" id="SDD75965.1"/>
    </source>
</evidence>
<dbReference type="OrthoDB" id="9767994at2"/>
<dbReference type="AlphaFoldDB" id="A0A1G6XF68"/>
<dbReference type="InterPro" id="IPR052516">
    <property type="entry name" value="N-heterocyclic_Hydroxylase"/>
</dbReference>
<dbReference type="RefSeq" id="WP_092781404.1">
    <property type="nucleotide sequence ID" value="NZ_FNAP01000001.1"/>
</dbReference>
<dbReference type="PANTHER" id="PTHR47495">
    <property type="entry name" value="ALDEHYDE DEHYDROGENASE"/>
    <property type="match status" value="1"/>
</dbReference>
<dbReference type="InterPro" id="IPR012368">
    <property type="entry name" value="OxRdtase_Mopterin-bd_su_IorB"/>
</dbReference>
<feature type="domain" description="Aldehyde oxidase/xanthine dehydrogenase a/b hammerhead" evidence="1">
    <location>
        <begin position="225"/>
        <end position="303"/>
    </location>
</feature>
<dbReference type="Gene3D" id="3.90.1170.50">
    <property type="entry name" value="Aldehyde oxidase/xanthine dehydrogenase, a/b hammerhead"/>
    <property type="match status" value="1"/>
</dbReference>
<dbReference type="InterPro" id="IPR006311">
    <property type="entry name" value="TAT_signal"/>
</dbReference>
<dbReference type="PROSITE" id="PS51318">
    <property type="entry name" value="TAT"/>
    <property type="match status" value="1"/>
</dbReference>
<gene>
    <name evidence="2" type="ORF">SAMN05421720_101455</name>
</gene>
<proteinExistence type="predicted"/>
<dbReference type="Pfam" id="PF02738">
    <property type="entry name" value="MoCoBD_1"/>
    <property type="match status" value="1"/>
</dbReference>
<dbReference type="InterPro" id="IPR000674">
    <property type="entry name" value="Ald_Oxase/Xan_DH_a/b"/>
</dbReference>
<dbReference type="Pfam" id="PF20256">
    <property type="entry name" value="MoCoBD_2"/>
    <property type="match status" value="2"/>
</dbReference>